<proteinExistence type="predicted"/>
<sequence length="45" mass="5116">MTVKPWQEADDLPTYLTQLDGAARKQIAARLADDARDSAWQRRDA</sequence>
<organism evidence="1 2">
    <name type="scientific">Nonomuraea soli</name>
    <dbReference type="NCBI Taxonomy" id="1032476"/>
    <lineage>
        <taxon>Bacteria</taxon>
        <taxon>Bacillati</taxon>
        <taxon>Actinomycetota</taxon>
        <taxon>Actinomycetes</taxon>
        <taxon>Streptosporangiales</taxon>
        <taxon>Streptosporangiaceae</taxon>
        <taxon>Nonomuraea</taxon>
    </lineage>
</organism>
<reference evidence="1 2" key="1">
    <citation type="submission" date="2020-07" db="EMBL/GenBank/DDBJ databases">
        <title>Genomic Encyclopedia of Type Strains, Phase IV (KMG-IV): sequencing the most valuable type-strain genomes for metagenomic binning, comparative biology and taxonomic classification.</title>
        <authorList>
            <person name="Goeker M."/>
        </authorList>
    </citation>
    <scope>NUCLEOTIDE SEQUENCE [LARGE SCALE GENOMIC DNA]</scope>
    <source>
        <strain evidence="1 2">DSM 45533</strain>
    </source>
</reference>
<name>A0A7W0HPY2_9ACTN</name>
<accession>A0A7W0HPY2</accession>
<comment type="caution">
    <text evidence="1">The sequence shown here is derived from an EMBL/GenBank/DDBJ whole genome shotgun (WGS) entry which is preliminary data.</text>
</comment>
<protein>
    <submittedName>
        <fullName evidence="1">Uncharacterized protein</fullName>
    </submittedName>
</protein>
<gene>
    <name evidence="1" type="ORF">HNR30_002679</name>
</gene>
<evidence type="ECO:0000313" key="1">
    <source>
        <dbReference type="EMBL" id="MBA2891338.1"/>
    </source>
</evidence>
<evidence type="ECO:0000313" key="2">
    <source>
        <dbReference type="Proteomes" id="UP000530928"/>
    </source>
</evidence>
<keyword evidence="2" id="KW-1185">Reference proteome</keyword>
<dbReference type="RefSeq" id="WP_181610146.1">
    <property type="nucleotide sequence ID" value="NZ_BAABAM010000002.1"/>
</dbReference>
<dbReference type="Proteomes" id="UP000530928">
    <property type="component" value="Unassembled WGS sequence"/>
</dbReference>
<dbReference type="AlphaFoldDB" id="A0A7W0HPY2"/>
<dbReference type="EMBL" id="JACDUR010000003">
    <property type="protein sequence ID" value="MBA2891338.1"/>
    <property type="molecule type" value="Genomic_DNA"/>
</dbReference>